<dbReference type="Gene3D" id="6.10.140.2220">
    <property type="match status" value="1"/>
</dbReference>
<evidence type="ECO:0000313" key="8">
    <source>
        <dbReference type="Proteomes" id="UP000054558"/>
    </source>
</evidence>
<feature type="region of interest" description="Disordered" evidence="5">
    <location>
        <begin position="165"/>
        <end position="204"/>
    </location>
</feature>
<evidence type="ECO:0000313" key="7">
    <source>
        <dbReference type="EMBL" id="GAQ80472.1"/>
    </source>
</evidence>
<dbReference type="STRING" id="105231.A0A1Y1HRP0"/>
<feature type="domain" description="MYND-type" evidence="6">
    <location>
        <begin position="443"/>
        <end position="483"/>
    </location>
</feature>
<evidence type="ECO:0000256" key="4">
    <source>
        <dbReference type="PROSITE-ProRule" id="PRU00134"/>
    </source>
</evidence>
<keyword evidence="1" id="KW-0479">Metal-binding</keyword>
<dbReference type="GO" id="GO:0008270">
    <property type="term" value="F:zinc ion binding"/>
    <property type="evidence" value="ECO:0007669"/>
    <property type="project" value="UniProtKB-KW"/>
</dbReference>
<evidence type="ECO:0000256" key="2">
    <source>
        <dbReference type="ARBA" id="ARBA00022771"/>
    </source>
</evidence>
<sequence length="496" mass="55469">MRQAGCKAEGTKRCARTKQKLQWSSRIKVEPSSQLGLESPQSRRARFVCKAMEGDLDETVERCASLLTSESDGIRAGWSLLIGLLQGGDENRLRFARVAQEIAACNGGAVLRRLLWLTLGRLYRIELDTEGRQHFLASSYTLSLGMLTSSKVVVKRCLREGLRPGGEENKFRPEEDDETGTKRGEKDNGGGPEEKRNGRGPEEKENARQIYAHLLRHVAHFCKIVRLSGGLWNSSTLKRLSTLVVAGSLECLANFARASKAFRDAIRDAAEEPNMFEQLTDLLRSECVAQMSSDIVRKIRLALAGLAVSLASSADSQFWAIDRGLLKLIATIYEASPVRELAKLSKRAASPAYRCNIALFRLLSVDTLAEKLRAHNVLEGFRPHKRTINSAEPESHPWAYFEGRLQGLEMPLRRELSAADWKLAEEQLSGRYLVPVVCSWRLCAAGREPVIGKGFSKCGRCQVARYCSKEHQKLHWETHKKHCKAPQAKKDVTKTE</sequence>
<accession>A0A1Y1HRP0</accession>
<gene>
    <name evidence="7" type="ORF">KFL_000550040</name>
</gene>
<keyword evidence="2 4" id="KW-0863">Zinc-finger</keyword>
<evidence type="ECO:0000259" key="6">
    <source>
        <dbReference type="PROSITE" id="PS50865"/>
    </source>
</evidence>
<evidence type="ECO:0000256" key="3">
    <source>
        <dbReference type="ARBA" id="ARBA00022833"/>
    </source>
</evidence>
<reference evidence="7 8" key="1">
    <citation type="journal article" date="2014" name="Nat. Commun.">
        <title>Klebsormidium flaccidum genome reveals primary factors for plant terrestrial adaptation.</title>
        <authorList>
            <person name="Hori K."/>
            <person name="Maruyama F."/>
            <person name="Fujisawa T."/>
            <person name="Togashi T."/>
            <person name="Yamamoto N."/>
            <person name="Seo M."/>
            <person name="Sato S."/>
            <person name="Yamada T."/>
            <person name="Mori H."/>
            <person name="Tajima N."/>
            <person name="Moriyama T."/>
            <person name="Ikeuchi M."/>
            <person name="Watanabe M."/>
            <person name="Wada H."/>
            <person name="Kobayashi K."/>
            <person name="Saito M."/>
            <person name="Masuda T."/>
            <person name="Sasaki-Sekimoto Y."/>
            <person name="Mashiguchi K."/>
            <person name="Awai K."/>
            <person name="Shimojima M."/>
            <person name="Masuda S."/>
            <person name="Iwai M."/>
            <person name="Nobusawa T."/>
            <person name="Narise T."/>
            <person name="Kondo S."/>
            <person name="Saito H."/>
            <person name="Sato R."/>
            <person name="Murakawa M."/>
            <person name="Ihara Y."/>
            <person name="Oshima-Yamada Y."/>
            <person name="Ohtaka K."/>
            <person name="Satoh M."/>
            <person name="Sonobe K."/>
            <person name="Ishii M."/>
            <person name="Ohtani R."/>
            <person name="Kanamori-Sato M."/>
            <person name="Honoki R."/>
            <person name="Miyazaki D."/>
            <person name="Mochizuki H."/>
            <person name="Umetsu J."/>
            <person name="Higashi K."/>
            <person name="Shibata D."/>
            <person name="Kamiya Y."/>
            <person name="Sato N."/>
            <person name="Nakamura Y."/>
            <person name="Tabata S."/>
            <person name="Ida S."/>
            <person name="Kurokawa K."/>
            <person name="Ohta H."/>
        </authorList>
    </citation>
    <scope>NUCLEOTIDE SEQUENCE [LARGE SCALE GENOMIC DNA]</scope>
    <source>
        <strain evidence="7 8">NIES-2285</strain>
    </source>
</reference>
<keyword evidence="8" id="KW-1185">Reference proteome</keyword>
<keyword evidence="3" id="KW-0862">Zinc</keyword>
<dbReference type="AlphaFoldDB" id="A0A1Y1HRP0"/>
<dbReference type="EMBL" id="DF237004">
    <property type="protein sequence ID" value="GAQ80472.1"/>
    <property type="molecule type" value="Genomic_DNA"/>
</dbReference>
<proteinExistence type="predicted"/>
<dbReference type="SUPFAM" id="SSF144232">
    <property type="entry name" value="HIT/MYND zinc finger-like"/>
    <property type="match status" value="1"/>
</dbReference>
<dbReference type="Pfam" id="PF01753">
    <property type="entry name" value="zf-MYND"/>
    <property type="match status" value="1"/>
</dbReference>
<dbReference type="Proteomes" id="UP000054558">
    <property type="component" value="Unassembled WGS sequence"/>
</dbReference>
<evidence type="ECO:0000256" key="5">
    <source>
        <dbReference type="SAM" id="MobiDB-lite"/>
    </source>
</evidence>
<dbReference type="PROSITE" id="PS50865">
    <property type="entry name" value="ZF_MYND_2"/>
    <property type="match status" value="1"/>
</dbReference>
<organism evidence="7 8">
    <name type="scientific">Klebsormidium nitens</name>
    <name type="common">Green alga</name>
    <name type="synonym">Ulothrix nitens</name>
    <dbReference type="NCBI Taxonomy" id="105231"/>
    <lineage>
        <taxon>Eukaryota</taxon>
        <taxon>Viridiplantae</taxon>
        <taxon>Streptophyta</taxon>
        <taxon>Klebsormidiophyceae</taxon>
        <taxon>Klebsormidiales</taxon>
        <taxon>Klebsormidiaceae</taxon>
        <taxon>Klebsormidium</taxon>
    </lineage>
</organism>
<evidence type="ECO:0000256" key="1">
    <source>
        <dbReference type="ARBA" id="ARBA00022723"/>
    </source>
</evidence>
<name>A0A1Y1HRP0_KLENI</name>
<dbReference type="InterPro" id="IPR002893">
    <property type="entry name" value="Znf_MYND"/>
</dbReference>
<protein>
    <recommendedName>
        <fullName evidence="6">MYND-type domain-containing protein</fullName>
    </recommendedName>
</protein>